<dbReference type="SUPFAM" id="SSF54427">
    <property type="entry name" value="NTF2-like"/>
    <property type="match status" value="1"/>
</dbReference>
<evidence type="ECO:0000313" key="2">
    <source>
        <dbReference type="EMBL" id="SFK74219.1"/>
    </source>
</evidence>
<evidence type="ECO:0000313" key="3">
    <source>
        <dbReference type="Proteomes" id="UP000199473"/>
    </source>
</evidence>
<proteinExistence type="predicted"/>
<gene>
    <name evidence="2" type="ORF">SAMN02745775_106285</name>
</gene>
<dbReference type="InterPro" id="IPR032710">
    <property type="entry name" value="NTF2-like_dom_sf"/>
</dbReference>
<accession>A0A1I4C1L4</accession>
<evidence type="ECO:0000259" key="1">
    <source>
        <dbReference type="Pfam" id="PF20409"/>
    </source>
</evidence>
<dbReference type="AlphaFoldDB" id="A0A1I4C1L4"/>
<feature type="domain" description="SnoaL-like" evidence="1">
    <location>
        <begin position="1"/>
        <end position="117"/>
    </location>
</feature>
<dbReference type="EMBL" id="FOSQ01000006">
    <property type="protein sequence ID" value="SFK74219.1"/>
    <property type="molecule type" value="Genomic_DNA"/>
</dbReference>
<reference evidence="2 3" key="1">
    <citation type="submission" date="2016-10" db="EMBL/GenBank/DDBJ databases">
        <authorList>
            <person name="de Groot N.N."/>
        </authorList>
    </citation>
    <scope>NUCLEOTIDE SEQUENCE [LARGE SCALE GENOMIC DNA]</scope>
    <source>
        <strain evidence="2 3">DSM 19981</strain>
    </source>
</reference>
<dbReference type="Gene3D" id="3.10.450.50">
    <property type="match status" value="1"/>
</dbReference>
<keyword evidence="3" id="KW-1185">Reference proteome</keyword>
<dbReference type="Proteomes" id="UP000199473">
    <property type="component" value="Unassembled WGS sequence"/>
</dbReference>
<organism evidence="2 3">
    <name type="scientific">Falsiroseomonas stagni DSM 19981</name>
    <dbReference type="NCBI Taxonomy" id="1123062"/>
    <lineage>
        <taxon>Bacteria</taxon>
        <taxon>Pseudomonadati</taxon>
        <taxon>Pseudomonadota</taxon>
        <taxon>Alphaproteobacteria</taxon>
        <taxon>Acetobacterales</taxon>
        <taxon>Roseomonadaceae</taxon>
        <taxon>Falsiroseomonas</taxon>
    </lineage>
</organism>
<dbReference type="Pfam" id="PF20409">
    <property type="entry name" value="SnoaL_5"/>
    <property type="match status" value="1"/>
</dbReference>
<name>A0A1I4C1L4_9PROT</name>
<protein>
    <submittedName>
        <fullName evidence="2">SnoaL-like domain-containing protein</fullName>
    </submittedName>
</protein>
<dbReference type="RefSeq" id="WP_092961114.1">
    <property type="nucleotide sequence ID" value="NZ_FOSQ01000006.1"/>
</dbReference>
<dbReference type="InterPro" id="IPR046860">
    <property type="entry name" value="SnoaL_5"/>
</dbReference>
<dbReference type="OrthoDB" id="336094at2"/>
<sequence length="117" mass="13243">MSIRDIAEAFAQLCKDGRHEEAGERFWAESVVSREAMEGPMAVITGRAAVKAKSDWWYANHTVHEVTTEGPFIHGDQFALRFSMDITARESGQRIRATEIGLYTVADGKVVEERFFY</sequence>
<dbReference type="STRING" id="1123062.SAMN02745775_106285"/>